<evidence type="ECO:0000256" key="1">
    <source>
        <dbReference type="SAM" id="MobiDB-lite"/>
    </source>
</evidence>
<dbReference type="AlphaFoldDB" id="A0A212C2F4"/>
<gene>
    <name evidence="2" type="ORF">Celaphus_00015970</name>
</gene>
<name>A0A212C2F4_CEREH</name>
<feature type="region of interest" description="Disordered" evidence="1">
    <location>
        <begin position="27"/>
        <end position="51"/>
    </location>
</feature>
<reference evidence="2 3" key="1">
    <citation type="journal article" date="2018" name="Mol. Genet. Genomics">
        <title>The red deer Cervus elaphus genome CerEla1.0: sequencing, annotating, genes, and chromosomes.</title>
        <authorList>
            <person name="Bana N.A."/>
            <person name="Nyiri A."/>
            <person name="Nagy J."/>
            <person name="Frank K."/>
            <person name="Nagy T."/>
            <person name="Steger V."/>
            <person name="Schiller M."/>
            <person name="Lakatos P."/>
            <person name="Sugar L."/>
            <person name="Horn P."/>
            <person name="Barta E."/>
            <person name="Orosz L."/>
        </authorList>
    </citation>
    <scope>NUCLEOTIDE SEQUENCE [LARGE SCALE GENOMIC DNA]</scope>
    <source>
        <strain evidence="2">Hungarian</strain>
    </source>
</reference>
<evidence type="ECO:0000313" key="2">
    <source>
        <dbReference type="EMBL" id="OWK00165.1"/>
    </source>
</evidence>
<organism evidence="2 3">
    <name type="scientific">Cervus elaphus hippelaphus</name>
    <name type="common">European red deer</name>
    <dbReference type="NCBI Taxonomy" id="46360"/>
    <lineage>
        <taxon>Eukaryota</taxon>
        <taxon>Metazoa</taxon>
        <taxon>Chordata</taxon>
        <taxon>Craniata</taxon>
        <taxon>Vertebrata</taxon>
        <taxon>Euteleostomi</taxon>
        <taxon>Mammalia</taxon>
        <taxon>Eutheria</taxon>
        <taxon>Laurasiatheria</taxon>
        <taxon>Artiodactyla</taxon>
        <taxon>Ruminantia</taxon>
        <taxon>Pecora</taxon>
        <taxon>Cervidae</taxon>
        <taxon>Cervinae</taxon>
        <taxon>Cervus</taxon>
    </lineage>
</organism>
<feature type="non-terminal residue" evidence="2">
    <location>
        <position position="73"/>
    </location>
</feature>
<evidence type="ECO:0000313" key="3">
    <source>
        <dbReference type="Proteomes" id="UP000242450"/>
    </source>
</evidence>
<proteinExistence type="predicted"/>
<accession>A0A212C2F4</accession>
<protein>
    <submittedName>
        <fullName evidence="2">Uncharacterized protein</fullName>
    </submittedName>
</protein>
<keyword evidence="3" id="KW-1185">Reference proteome</keyword>
<comment type="caution">
    <text evidence="2">The sequence shown here is derived from an EMBL/GenBank/DDBJ whole genome shotgun (WGS) entry which is preliminary data.</text>
</comment>
<dbReference type="Proteomes" id="UP000242450">
    <property type="component" value="Chromosome 33"/>
</dbReference>
<sequence length="73" mass="8263">MSYESHLSYDQPQKKNKDCENFTLVKNNTGPIQKLPNIKENKSEKLQPTGANSAKLEKVLTNTLPVWPDLPLP</sequence>
<dbReference type="EMBL" id="MKHE01000033">
    <property type="protein sequence ID" value="OWK00165.1"/>
    <property type="molecule type" value="Genomic_DNA"/>
</dbReference>